<dbReference type="Proteomes" id="UP000479710">
    <property type="component" value="Unassembled WGS sequence"/>
</dbReference>
<feature type="region of interest" description="Disordered" evidence="1">
    <location>
        <begin position="1"/>
        <end position="50"/>
    </location>
</feature>
<name>A0A6G1D6T6_9ORYZ</name>
<sequence length="89" mass="9513">MGREAREGRRGGEAGELLHHGAEVGGVCGEHRGGRPARRPRSLPRRLALGGPGQRQVVLLPGGEDAWEVEGRGRGLVEEGWMVVEEGRG</sequence>
<feature type="compositionally biased region" description="Basic and acidic residues" evidence="1">
    <location>
        <begin position="1"/>
        <end position="22"/>
    </location>
</feature>
<dbReference type="EMBL" id="SPHZ02000007">
    <property type="protein sequence ID" value="KAF0908022.1"/>
    <property type="molecule type" value="Genomic_DNA"/>
</dbReference>
<accession>A0A6G1D6T6</accession>
<gene>
    <name evidence="2" type="ORF">E2562_022882</name>
</gene>
<evidence type="ECO:0000313" key="2">
    <source>
        <dbReference type="EMBL" id="KAF0908022.1"/>
    </source>
</evidence>
<evidence type="ECO:0000256" key="1">
    <source>
        <dbReference type="SAM" id="MobiDB-lite"/>
    </source>
</evidence>
<comment type="caution">
    <text evidence="2">The sequence shown here is derived from an EMBL/GenBank/DDBJ whole genome shotgun (WGS) entry which is preliminary data.</text>
</comment>
<proteinExistence type="predicted"/>
<evidence type="ECO:0000313" key="3">
    <source>
        <dbReference type="Proteomes" id="UP000479710"/>
    </source>
</evidence>
<keyword evidence="3" id="KW-1185">Reference proteome</keyword>
<reference evidence="2 3" key="1">
    <citation type="submission" date="2019-11" db="EMBL/GenBank/DDBJ databases">
        <title>Whole genome sequence of Oryza granulata.</title>
        <authorList>
            <person name="Li W."/>
        </authorList>
    </citation>
    <scope>NUCLEOTIDE SEQUENCE [LARGE SCALE GENOMIC DNA]</scope>
    <source>
        <strain evidence="3">cv. Menghai</strain>
        <tissue evidence="2">Leaf</tissue>
    </source>
</reference>
<dbReference type="AlphaFoldDB" id="A0A6G1D6T6"/>
<organism evidence="2 3">
    <name type="scientific">Oryza meyeriana var. granulata</name>
    <dbReference type="NCBI Taxonomy" id="110450"/>
    <lineage>
        <taxon>Eukaryota</taxon>
        <taxon>Viridiplantae</taxon>
        <taxon>Streptophyta</taxon>
        <taxon>Embryophyta</taxon>
        <taxon>Tracheophyta</taxon>
        <taxon>Spermatophyta</taxon>
        <taxon>Magnoliopsida</taxon>
        <taxon>Liliopsida</taxon>
        <taxon>Poales</taxon>
        <taxon>Poaceae</taxon>
        <taxon>BOP clade</taxon>
        <taxon>Oryzoideae</taxon>
        <taxon>Oryzeae</taxon>
        <taxon>Oryzinae</taxon>
        <taxon>Oryza</taxon>
        <taxon>Oryza meyeriana</taxon>
    </lineage>
</organism>
<protein>
    <submittedName>
        <fullName evidence="2">Uncharacterized protein</fullName>
    </submittedName>
</protein>
<feature type="compositionally biased region" description="Basic residues" evidence="1">
    <location>
        <begin position="34"/>
        <end position="44"/>
    </location>
</feature>